<dbReference type="EMBL" id="JARJCN010000001">
    <property type="protein sequence ID" value="KAJ7103982.1"/>
    <property type="molecule type" value="Genomic_DNA"/>
</dbReference>
<reference evidence="1" key="1">
    <citation type="submission" date="2023-03" db="EMBL/GenBank/DDBJ databases">
        <title>Massive genome expansion in bonnet fungi (Mycena s.s.) driven by repeated elements and novel gene families across ecological guilds.</title>
        <authorList>
            <consortium name="Lawrence Berkeley National Laboratory"/>
            <person name="Harder C.B."/>
            <person name="Miyauchi S."/>
            <person name="Viragh M."/>
            <person name="Kuo A."/>
            <person name="Thoen E."/>
            <person name="Andreopoulos B."/>
            <person name="Lu D."/>
            <person name="Skrede I."/>
            <person name="Drula E."/>
            <person name="Henrissat B."/>
            <person name="Morin E."/>
            <person name="Kohler A."/>
            <person name="Barry K."/>
            <person name="LaButti K."/>
            <person name="Morin E."/>
            <person name="Salamov A."/>
            <person name="Lipzen A."/>
            <person name="Mereny Z."/>
            <person name="Hegedus B."/>
            <person name="Baldrian P."/>
            <person name="Stursova M."/>
            <person name="Weitz H."/>
            <person name="Taylor A."/>
            <person name="Grigoriev I.V."/>
            <person name="Nagy L.G."/>
            <person name="Martin F."/>
            <person name="Kauserud H."/>
        </authorList>
    </citation>
    <scope>NUCLEOTIDE SEQUENCE</scope>
    <source>
        <strain evidence="1">CBHHK173m</strain>
    </source>
</reference>
<evidence type="ECO:0000313" key="1">
    <source>
        <dbReference type="EMBL" id="KAJ7103982.1"/>
    </source>
</evidence>
<proteinExistence type="predicted"/>
<sequence>MVLSSSESVSILPEIFPVLTRAMICFQVKSVLYKVHFSQLIKLSAVMGEIFGIPDGKEVNDPTREGSEKFPLYLEGVENQEWEDFLAWVYRAEWVPANTDEDKERLYLSLLRLSARWEIPNLTDEEMSQIGLKVYSLLVQGKERMEAEMRWVAQVPPEMVKDHSWQCSDNKACTSAFKDFWWNKIGRKLLHPSVPSDYNQIPELIKNASNWNGLHPECKLEMERKTQETIYPSEGIIAGVAAAIVAHYEKL</sequence>
<organism evidence="1 2">
    <name type="scientific">Mycena belliarum</name>
    <dbReference type="NCBI Taxonomy" id="1033014"/>
    <lineage>
        <taxon>Eukaryota</taxon>
        <taxon>Fungi</taxon>
        <taxon>Dikarya</taxon>
        <taxon>Basidiomycota</taxon>
        <taxon>Agaricomycotina</taxon>
        <taxon>Agaricomycetes</taxon>
        <taxon>Agaricomycetidae</taxon>
        <taxon>Agaricales</taxon>
        <taxon>Marasmiineae</taxon>
        <taxon>Mycenaceae</taxon>
        <taxon>Mycena</taxon>
    </lineage>
</organism>
<comment type="caution">
    <text evidence="1">The sequence shown here is derived from an EMBL/GenBank/DDBJ whole genome shotgun (WGS) entry which is preliminary data.</text>
</comment>
<protein>
    <recommendedName>
        <fullName evidence="3">BTB domain-containing protein</fullName>
    </recommendedName>
</protein>
<keyword evidence="2" id="KW-1185">Reference proteome</keyword>
<accession>A0AAD6UJ02</accession>
<name>A0AAD6UJ02_9AGAR</name>
<dbReference type="Proteomes" id="UP001222325">
    <property type="component" value="Unassembled WGS sequence"/>
</dbReference>
<evidence type="ECO:0008006" key="3">
    <source>
        <dbReference type="Google" id="ProtNLM"/>
    </source>
</evidence>
<dbReference type="AlphaFoldDB" id="A0AAD6UJ02"/>
<gene>
    <name evidence="1" type="ORF">B0H15DRAFT_766017</name>
</gene>
<evidence type="ECO:0000313" key="2">
    <source>
        <dbReference type="Proteomes" id="UP001222325"/>
    </source>
</evidence>